<dbReference type="CDD" id="cd00093">
    <property type="entry name" value="HTH_XRE"/>
    <property type="match status" value="1"/>
</dbReference>
<dbReference type="Pfam" id="PF13599">
    <property type="entry name" value="Pentapeptide_4"/>
    <property type="match status" value="1"/>
</dbReference>
<accession>A0ABR7TWT6</accession>
<dbReference type="Gene3D" id="2.160.20.80">
    <property type="entry name" value="E3 ubiquitin-protein ligase SopA"/>
    <property type="match status" value="2"/>
</dbReference>
<reference evidence="2 3" key="1">
    <citation type="submission" date="2020-09" db="EMBL/GenBank/DDBJ databases">
        <title>Genome sequences of type strains of Chitinophaga qingshengii and Chitinophaga varians.</title>
        <authorList>
            <person name="Kittiwongwattana C."/>
        </authorList>
    </citation>
    <scope>NUCLEOTIDE SEQUENCE [LARGE SCALE GENOMIC DNA]</scope>
    <source>
        <strain evidence="2 3">JCM 30026</strain>
    </source>
</reference>
<dbReference type="Pfam" id="PF00805">
    <property type="entry name" value="Pentapeptide"/>
    <property type="match status" value="2"/>
</dbReference>
<dbReference type="PANTHER" id="PTHR14136">
    <property type="entry name" value="BTB_POZ DOMAIN-CONTAINING PROTEIN KCTD9"/>
    <property type="match status" value="1"/>
</dbReference>
<dbReference type="SMART" id="SM00530">
    <property type="entry name" value="HTH_XRE"/>
    <property type="match status" value="1"/>
</dbReference>
<organism evidence="2 3">
    <name type="scientific">Chitinophaga qingshengii</name>
    <dbReference type="NCBI Taxonomy" id="1569794"/>
    <lineage>
        <taxon>Bacteria</taxon>
        <taxon>Pseudomonadati</taxon>
        <taxon>Bacteroidota</taxon>
        <taxon>Chitinophagia</taxon>
        <taxon>Chitinophagales</taxon>
        <taxon>Chitinophagaceae</taxon>
        <taxon>Chitinophaga</taxon>
    </lineage>
</organism>
<dbReference type="Gene3D" id="1.10.260.40">
    <property type="entry name" value="lambda repressor-like DNA-binding domains"/>
    <property type="match status" value="1"/>
</dbReference>
<dbReference type="RefSeq" id="WP_188092035.1">
    <property type="nucleotide sequence ID" value="NZ_JACVFC010000007.1"/>
</dbReference>
<name>A0ABR7TWT6_9BACT</name>
<dbReference type="InterPro" id="IPR010982">
    <property type="entry name" value="Lambda_DNA-bd_dom_sf"/>
</dbReference>
<dbReference type="InterPro" id="IPR051082">
    <property type="entry name" value="Pentapeptide-BTB/POZ_domain"/>
</dbReference>
<comment type="caution">
    <text evidence="2">The sequence shown here is derived from an EMBL/GenBank/DDBJ whole genome shotgun (WGS) entry which is preliminary data.</text>
</comment>
<evidence type="ECO:0000259" key="1">
    <source>
        <dbReference type="PROSITE" id="PS50943"/>
    </source>
</evidence>
<dbReference type="SUPFAM" id="SSF141571">
    <property type="entry name" value="Pentapeptide repeat-like"/>
    <property type="match status" value="1"/>
</dbReference>
<proteinExistence type="predicted"/>
<dbReference type="PANTHER" id="PTHR14136:SF17">
    <property type="entry name" value="BTB_POZ DOMAIN-CONTAINING PROTEIN KCTD9"/>
    <property type="match status" value="1"/>
</dbReference>
<protein>
    <submittedName>
        <fullName evidence="2">Pentapeptide repeat-containing protein</fullName>
    </submittedName>
</protein>
<dbReference type="PROSITE" id="PS50943">
    <property type="entry name" value="HTH_CROC1"/>
    <property type="match status" value="1"/>
</dbReference>
<evidence type="ECO:0000313" key="2">
    <source>
        <dbReference type="EMBL" id="MBC9934940.1"/>
    </source>
</evidence>
<dbReference type="SUPFAM" id="SSF47413">
    <property type="entry name" value="lambda repressor-like DNA-binding domains"/>
    <property type="match status" value="1"/>
</dbReference>
<dbReference type="InterPro" id="IPR001387">
    <property type="entry name" value="Cro/C1-type_HTH"/>
</dbReference>
<dbReference type="InterPro" id="IPR001646">
    <property type="entry name" value="5peptide_repeat"/>
</dbReference>
<feature type="domain" description="HTH cro/C1-type" evidence="1">
    <location>
        <begin position="10"/>
        <end position="64"/>
    </location>
</feature>
<keyword evidence="3" id="KW-1185">Reference proteome</keyword>
<dbReference type="Proteomes" id="UP000659124">
    <property type="component" value="Unassembled WGS sequence"/>
</dbReference>
<gene>
    <name evidence="2" type="ORF">ICL07_31470</name>
</gene>
<sequence length="303" mass="33386">MDTRIIGGKIAQARKAKRMSQAQLGQQLFISPQAVGKWERGESMPDITTFNRLAATLGVELNYFLDNEATTITPAKVPVTPAEKEAAPSAERQVQIDLRATNLQEHDFAGVTLHKGKFRTSSLRKANFAGADLTGSSFEILDAQGANFDGANLTDCEFSITDLTDASFHETILVRTKLHMSGHGAKFTDVMLVEVHFIKADLSKTRFDNCIFKGVDFNHCDLRGLNFEGQTLAGVWFNKSALKDVSFCGATLRNVSFTLPFSLTNRSHLDFKTIRFEGSTMDKLTYTALKGLHVADLSKVTVI</sequence>
<evidence type="ECO:0000313" key="3">
    <source>
        <dbReference type="Proteomes" id="UP000659124"/>
    </source>
</evidence>
<dbReference type="Pfam" id="PF01381">
    <property type="entry name" value="HTH_3"/>
    <property type="match status" value="1"/>
</dbReference>
<dbReference type="EMBL" id="JACVFC010000007">
    <property type="protein sequence ID" value="MBC9934940.1"/>
    <property type="molecule type" value="Genomic_DNA"/>
</dbReference>